<dbReference type="Pfam" id="PF19040">
    <property type="entry name" value="SGNH"/>
    <property type="match status" value="1"/>
</dbReference>
<organism evidence="11 12">
    <name type="scientific">Mesopusillimonas faecipullorum</name>
    <dbReference type="NCBI Taxonomy" id="2755040"/>
    <lineage>
        <taxon>Bacteria</taxon>
        <taxon>Pseudomonadati</taxon>
        <taxon>Pseudomonadota</taxon>
        <taxon>Betaproteobacteria</taxon>
        <taxon>Burkholderiales</taxon>
        <taxon>Alcaligenaceae</taxon>
        <taxon>Mesopusillimonas</taxon>
    </lineage>
</organism>
<evidence type="ECO:0000256" key="2">
    <source>
        <dbReference type="ARBA" id="ARBA00022475"/>
    </source>
</evidence>
<evidence type="ECO:0000256" key="1">
    <source>
        <dbReference type="ARBA" id="ARBA00004651"/>
    </source>
</evidence>
<comment type="subcellular location">
    <subcellularLocation>
        <location evidence="1">Cell membrane</location>
        <topology evidence="1">Multi-pass membrane protein</topology>
    </subcellularLocation>
</comment>
<evidence type="ECO:0000256" key="4">
    <source>
        <dbReference type="ARBA" id="ARBA00022692"/>
    </source>
</evidence>
<comment type="caution">
    <text evidence="11">The sequence shown here is derived from an EMBL/GenBank/DDBJ whole genome shotgun (WGS) entry which is preliminary data.</text>
</comment>
<name>A0ABS8CB25_9BURK</name>
<evidence type="ECO:0000259" key="9">
    <source>
        <dbReference type="Pfam" id="PF01757"/>
    </source>
</evidence>
<evidence type="ECO:0000256" key="5">
    <source>
        <dbReference type="ARBA" id="ARBA00022989"/>
    </source>
</evidence>
<keyword evidence="7 11" id="KW-0012">Acyltransferase</keyword>
<dbReference type="GO" id="GO:0016746">
    <property type="term" value="F:acyltransferase activity"/>
    <property type="evidence" value="ECO:0007669"/>
    <property type="project" value="UniProtKB-KW"/>
</dbReference>
<feature type="transmembrane region" description="Helical" evidence="8">
    <location>
        <begin position="53"/>
        <end position="72"/>
    </location>
</feature>
<dbReference type="InterPro" id="IPR043968">
    <property type="entry name" value="SGNH"/>
</dbReference>
<dbReference type="InterPro" id="IPR002656">
    <property type="entry name" value="Acyl_transf_3_dom"/>
</dbReference>
<evidence type="ECO:0000256" key="6">
    <source>
        <dbReference type="ARBA" id="ARBA00023136"/>
    </source>
</evidence>
<reference evidence="11 12" key="1">
    <citation type="submission" date="2020-07" db="EMBL/GenBank/DDBJ databases">
        <title>Pusillimonas sp. nov., isolated from poultry manure in Taiwan.</title>
        <authorList>
            <person name="Lin S.-Y."/>
            <person name="Tang Y.-S."/>
            <person name="Young C.-C."/>
        </authorList>
    </citation>
    <scope>NUCLEOTIDE SEQUENCE [LARGE SCALE GENOMIC DNA]</scope>
    <source>
        <strain evidence="11 12">CC-YST705</strain>
    </source>
</reference>
<feature type="transmembrane region" description="Helical" evidence="8">
    <location>
        <begin position="194"/>
        <end position="212"/>
    </location>
</feature>
<keyword evidence="4 8" id="KW-0812">Transmembrane</keyword>
<evidence type="ECO:0000256" key="3">
    <source>
        <dbReference type="ARBA" id="ARBA00022679"/>
    </source>
</evidence>
<feature type="domain" description="Acyltransferase 3" evidence="9">
    <location>
        <begin position="11"/>
        <end position="300"/>
    </location>
</feature>
<evidence type="ECO:0000259" key="10">
    <source>
        <dbReference type="Pfam" id="PF19040"/>
    </source>
</evidence>
<keyword evidence="5 8" id="KW-1133">Transmembrane helix</keyword>
<keyword evidence="6 8" id="KW-0472">Membrane</keyword>
<evidence type="ECO:0000256" key="8">
    <source>
        <dbReference type="SAM" id="Phobius"/>
    </source>
</evidence>
<feature type="domain" description="SGNH" evidence="10">
    <location>
        <begin position="364"/>
        <end position="574"/>
    </location>
</feature>
<evidence type="ECO:0000313" key="11">
    <source>
        <dbReference type="EMBL" id="MCB5363237.1"/>
    </source>
</evidence>
<dbReference type="InterPro" id="IPR050879">
    <property type="entry name" value="Acyltransferase_3"/>
</dbReference>
<feature type="transmembrane region" description="Helical" evidence="8">
    <location>
        <begin position="315"/>
        <end position="332"/>
    </location>
</feature>
<dbReference type="Gene3D" id="3.40.50.1110">
    <property type="entry name" value="SGNH hydrolase"/>
    <property type="match status" value="1"/>
</dbReference>
<sequence length="587" mass="65896">MVFHANAQWLPGGFVGVDMFFVISGYIVSRLILSPERKFQWAGFYLGRIKRIVPAYLVMLLVVGLIAALLLVPQDFAFFKDSLGSALIFNSNHYFAGFGDYFAPSSDELPLLHTWSLAIEMQFYLVLPFLLVFLPRRALRYGLPVFVIAVLAWSDYAIAQQQSLYFSLLARSAEFGFGVWLALVQPSLRLSTRFTELAGICGAILLVLAFWFTPQTTFPGTWVLLPCVGTSLLLAARESRFNRLISWRIFGAIGAISYSLYLWHWPILAFMRYYTQQYELEASWLVFYGMAAFILAFLSYRYIETPFRSRQNTRRLIGAMLGLVALLGGLQAKGSVLNAGAVAALPEERTRYAQPQTICHGQVVQACIRGDQSKRPSVLVIGDSHAAQLNLAFDELGNRQGLAFKVVTGSSCVPIPEFDIARLPSWAQQACAEQIAYVQGQEQDVDVVVLAAMWQYQNESRLFMQALEDYLAYLKERDVRVVVLGQVPMLSSNVIRMHRFAQLGLPRQPVKVLSTGQSDKQISDLIAAYENARFVQAADFGLFSSPPIHAGEYIYMDSHHLNESGARLYAQELEKIFPTLIQSKEGK</sequence>
<dbReference type="EMBL" id="JACDXW010000002">
    <property type="protein sequence ID" value="MCB5363237.1"/>
    <property type="molecule type" value="Genomic_DNA"/>
</dbReference>
<keyword evidence="12" id="KW-1185">Reference proteome</keyword>
<feature type="transmembrane region" description="Helical" evidence="8">
    <location>
        <begin position="218"/>
        <end position="235"/>
    </location>
</feature>
<accession>A0ABS8CB25</accession>
<dbReference type="PANTHER" id="PTHR23028">
    <property type="entry name" value="ACETYLTRANSFERASE"/>
    <property type="match status" value="1"/>
</dbReference>
<dbReference type="Proteomes" id="UP000776983">
    <property type="component" value="Unassembled WGS sequence"/>
</dbReference>
<dbReference type="PANTHER" id="PTHR23028:SF53">
    <property type="entry name" value="ACYL_TRANSF_3 DOMAIN-CONTAINING PROTEIN"/>
    <property type="match status" value="1"/>
</dbReference>
<evidence type="ECO:0000313" key="12">
    <source>
        <dbReference type="Proteomes" id="UP000776983"/>
    </source>
</evidence>
<evidence type="ECO:0000256" key="7">
    <source>
        <dbReference type="ARBA" id="ARBA00023315"/>
    </source>
</evidence>
<gene>
    <name evidence="11" type="ORF">H0484_05635</name>
</gene>
<keyword evidence="2" id="KW-1003">Cell membrane</keyword>
<dbReference type="Pfam" id="PF01757">
    <property type="entry name" value="Acyl_transf_3"/>
    <property type="match status" value="1"/>
</dbReference>
<feature type="transmembrane region" description="Helical" evidence="8">
    <location>
        <begin position="164"/>
        <end position="182"/>
    </location>
</feature>
<dbReference type="SUPFAM" id="SSF52266">
    <property type="entry name" value="SGNH hydrolase"/>
    <property type="match status" value="1"/>
</dbReference>
<feature type="transmembrane region" description="Helical" evidence="8">
    <location>
        <begin position="12"/>
        <end position="33"/>
    </location>
</feature>
<feature type="transmembrane region" description="Helical" evidence="8">
    <location>
        <begin position="141"/>
        <end position="158"/>
    </location>
</feature>
<feature type="transmembrane region" description="Helical" evidence="8">
    <location>
        <begin position="285"/>
        <end position="303"/>
    </location>
</feature>
<feature type="transmembrane region" description="Helical" evidence="8">
    <location>
        <begin position="247"/>
        <end position="265"/>
    </location>
</feature>
<feature type="transmembrane region" description="Helical" evidence="8">
    <location>
        <begin position="115"/>
        <end position="134"/>
    </location>
</feature>
<keyword evidence="3" id="KW-0808">Transferase</keyword>
<dbReference type="InterPro" id="IPR036514">
    <property type="entry name" value="SGNH_hydro_sf"/>
</dbReference>
<protein>
    <submittedName>
        <fullName evidence="11">Acyltransferase</fullName>
    </submittedName>
</protein>
<proteinExistence type="predicted"/>